<dbReference type="PANTHER" id="PTHR45138:SF9">
    <property type="entry name" value="DIGUANYLATE CYCLASE DGCM-RELATED"/>
    <property type="match status" value="1"/>
</dbReference>
<name>A0A368XSG6_9BURK</name>
<feature type="transmembrane region" description="Helical" evidence="3">
    <location>
        <begin position="57"/>
        <end position="74"/>
    </location>
</feature>
<keyword evidence="3" id="KW-0812">Transmembrane</keyword>
<keyword evidence="6" id="KW-1185">Reference proteome</keyword>
<dbReference type="OrthoDB" id="9813903at2"/>
<evidence type="ECO:0000256" key="3">
    <source>
        <dbReference type="SAM" id="Phobius"/>
    </source>
</evidence>
<feature type="transmembrane region" description="Helical" evidence="3">
    <location>
        <begin position="104"/>
        <end position="123"/>
    </location>
</feature>
<feature type="domain" description="GGDEF" evidence="4">
    <location>
        <begin position="355"/>
        <end position="490"/>
    </location>
</feature>
<dbReference type="Pfam" id="PF00990">
    <property type="entry name" value="GGDEF"/>
    <property type="match status" value="1"/>
</dbReference>
<feature type="transmembrane region" description="Helical" evidence="3">
    <location>
        <begin position="135"/>
        <end position="162"/>
    </location>
</feature>
<keyword evidence="3" id="KW-1133">Transmembrane helix</keyword>
<dbReference type="PROSITE" id="PS50887">
    <property type="entry name" value="GGDEF"/>
    <property type="match status" value="1"/>
</dbReference>
<dbReference type="AlphaFoldDB" id="A0A368XSG6"/>
<dbReference type="InterPro" id="IPR029787">
    <property type="entry name" value="Nucleotide_cyclase"/>
</dbReference>
<dbReference type="NCBIfam" id="TIGR00254">
    <property type="entry name" value="GGDEF"/>
    <property type="match status" value="1"/>
</dbReference>
<dbReference type="EC" id="2.7.7.65" evidence="1"/>
<proteinExistence type="predicted"/>
<dbReference type="InterPro" id="IPR050469">
    <property type="entry name" value="Diguanylate_Cyclase"/>
</dbReference>
<dbReference type="PANTHER" id="PTHR45138">
    <property type="entry name" value="REGULATORY COMPONENTS OF SENSORY TRANSDUCTION SYSTEM"/>
    <property type="match status" value="1"/>
</dbReference>
<feature type="transmembrane region" description="Helical" evidence="3">
    <location>
        <begin position="182"/>
        <end position="199"/>
    </location>
</feature>
<dbReference type="CDD" id="cd01949">
    <property type="entry name" value="GGDEF"/>
    <property type="match status" value="1"/>
</dbReference>
<dbReference type="GO" id="GO:0052621">
    <property type="term" value="F:diguanylate cyclase activity"/>
    <property type="evidence" value="ECO:0007669"/>
    <property type="project" value="UniProtKB-EC"/>
</dbReference>
<dbReference type="FunFam" id="3.30.70.270:FF:000001">
    <property type="entry name" value="Diguanylate cyclase domain protein"/>
    <property type="match status" value="1"/>
</dbReference>
<feature type="transmembrane region" description="Helical" evidence="3">
    <location>
        <begin position="293"/>
        <end position="313"/>
    </location>
</feature>
<dbReference type="EMBL" id="QPJK01000005">
    <property type="protein sequence ID" value="RCW70439.1"/>
    <property type="molecule type" value="Genomic_DNA"/>
</dbReference>
<sequence>MQSMNSQRDKLSRPQKLESSIPAVRATPAQLLAGAALVAAIMAAVCLFGVWTRLAGQLAVFWPANALLLGLFIRFPRLDTAAGWVGACVGHLLAGYIVGDPLPISVLLTLTNFASVVTGYLLLAQPFASDARKLLGAAGVLQLLAIAALASVAGGLAGGVVGPVAFGGTALESCLAWFASELLNYFTILPAVLSIPTAQHREVARQWRKSMPPLRRATPLLALLASMAAAVLVGGPGAVAFPVPALLWCGMRYGVFPAAVLSLLTTAWTLVAISKGVLNTAVEIESPAMLMSVRLGVALIAISPLAVASAMAANRILMAQLRHMAEHDPMTGTMNRRAFAEQAGKALRAARAARRSVGLLVLDIDRFKNVNDTYGHAVGDQVIVLVANLVADHLPEGPLLLGRLGGEEFAVLLPDADHARTRDVAERVRQACADAAVDLGQDRTTGCTVSIGASVSPQAEASLDRLLQAADRALYEAKHGGRNRVVLTDAV</sequence>
<dbReference type="GO" id="GO:0043709">
    <property type="term" value="P:cell adhesion involved in single-species biofilm formation"/>
    <property type="evidence" value="ECO:0007669"/>
    <property type="project" value="TreeGrafter"/>
</dbReference>
<dbReference type="GO" id="GO:1902201">
    <property type="term" value="P:negative regulation of bacterial-type flagellum-dependent cell motility"/>
    <property type="evidence" value="ECO:0007669"/>
    <property type="project" value="TreeGrafter"/>
</dbReference>
<comment type="catalytic activity">
    <reaction evidence="2">
        <text>2 GTP = 3',3'-c-di-GMP + 2 diphosphate</text>
        <dbReference type="Rhea" id="RHEA:24898"/>
        <dbReference type="ChEBI" id="CHEBI:33019"/>
        <dbReference type="ChEBI" id="CHEBI:37565"/>
        <dbReference type="ChEBI" id="CHEBI:58805"/>
        <dbReference type="EC" id="2.7.7.65"/>
    </reaction>
</comment>
<dbReference type="GO" id="GO:0005886">
    <property type="term" value="C:plasma membrane"/>
    <property type="evidence" value="ECO:0007669"/>
    <property type="project" value="TreeGrafter"/>
</dbReference>
<dbReference type="Gene3D" id="3.30.70.270">
    <property type="match status" value="1"/>
</dbReference>
<evidence type="ECO:0000313" key="6">
    <source>
        <dbReference type="Proteomes" id="UP000252884"/>
    </source>
</evidence>
<evidence type="ECO:0000256" key="2">
    <source>
        <dbReference type="ARBA" id="ARBA00034247"/>
    </source>
</evidence>
<accession>A0A368XSG6</accession>
<organism evidence="5 6">
    <name type="scientific">Pseudorhodoferax soli</name>
    <dbReference type="NCBI Taxonomy" id="545864"/>
    <lineage>
        <taxon>Bacteria</taxon>
        <taxon>Pseudomonadati</taxon>
        <taxon>Pseudomonadota</taxon>
        <taxon>Betaproteobacteria</taxon>
        <taxon>Burkholderiales</taxon>
        <taxon>Comamonadaceae</taxon>
    </lineage>
</organism>
<dbReference type="InterPro" id="IPR043128">
    <property type="entry name" value="Rev_trsase/Diguanyl_cyclase"/>
</dbReference>
<protein>
    <recommendedName>
        <fullName evidence="1">diguanylate cyclase</fullName>
        <ecNumber evidence="1">2.7.7.65</ecNumber>
    </recommendedName>
</protein>
<dbReference type="SUPFAM" id="SSF55073">
    <property type="entry name" value="Nucleotide cyclase"/>
    <property type="match status" value="1"/>
</dbReference>
<feature type="transmembrane region" description="Helical" evidence="3">
    <location>
        <begin position="220"/>
        <end position="241"/>
    </location>
</feature>
<evidence type="ECO:0000259" key="4">
    <source>
        <dbReference type="PROSITE" id="PS50887"/>
    </source>
</evidence>
<evidence type="ECO:0000256" key="1">
    <source>
        <dbReference type="ARBA" id="ARBA00012528"/>
    </source>
</evidence>
<evidence type="ECO:0000313" key="5">
    <source>
        <dbReference type="EMBL" id="RCW70439.1"/>
    </source>
</evidence>
<dbReference type="SMART" id="SM00267">
    <property type="entry name" value="GGDEF"/>
    <property type="match status" value="1"/>
</dbReference>
<comment type="caution">
    <text evidence="5">The sequence shown here is derived from an EMBL/GenBank/DDBJ whole genome shotgun (WGS) entry which is preliminary data.</text>
</comment>
<dbReference type="RefSeq" id="WP_114469372.1">
    <property type="nucleotide sequence ID" value="NZ_QPJK01000005.1"/>
</dbReference>
<keyword evidence="3" id="KW-0472">Membrane</keyword>
<dbReference type="InterPro" id="IPR000160">
    <property type="entry name" value="GGDEF_dom"/>
</dbReference>
<reference evidence="5 6" key="1">
    <citation type="submission" date="2018-07" db="EMBL/GenBank/DDBJ databases">
        <title>Genomic Encyclopedia of Type Strains, Phase IV (KMG-IV): sequencing the most valuable type-strain genomes for metagenomic binning, comparative biology and taxonomic classification.</title>
        <authorList>
            <person name="Goeker M."/>
        </authorList>
    </citation>
    <scope>NUCLEOTIDE SEQUENCE [LARGE SCALE GENOMIC DNA]</scope>
    <source>
        <strain evidence="5 6">DSM 21634</strain>
    </source>
</reference>
<feature type="transmembrane region" description="Helical" evidence="3">
    <location>
        <begin position="31"/>
        <end position="51"/>
    </location>
</feature>
<feature type="transmembrane region" description="Helical" evidence="3">
    <location>
        <begin position="253"/>
        <end position="273"/>
    </location>
</feature>
<dbReference type="Proteomes" id="UP000252884">
    <property type="component" value="Unassembled WGS sequence"/>
</dbReference>
<gene>
    <name evidence="5" type="ORF">DES41_105382</name>
</gene>